<dbReference type="AlphaFoldDB" id="A0A158CVP0"/>
<keyword evidence="4 6" id="KW-0472">Membrane</keyword>
<evidence type="ECO:0000313" key="8">
    <source>
        <dbReference type="EMBL" id="SAK86443.1"/>
    </source>
</evidence>
<proteinExistence type="predicted"/>
<dbReference type="InterPro" id="IPR036259">
    <property type="entry name" value="MFS_trans_sf"/>
</dbReference>
<accession>A0A158CVP0</accession>
<protein>
    <submittedName>
        <fullName evidence="8">Major facilitator transporter</fullName>
    </submittedName>
</protein>
<evidence type="ECO:0000256" key="2">
    <source>
        <dbReference type="ARBA" id="ARBA00022692"/>
    </source>
</evidence>
<feature type="transmembrane region" description="Helical" evidence="6">
    <location>
        <begin position="135"/>
        <end position="159"/>
    </location>
</feature>
<feature type="transmembrane region" description="Helical" evidence="6">
    <location>
        <begin position="41"/>
        <end position="62"/>
    </location>
</feature>
<evidence type="ECO:0000256" key="4">
    <source>
        <dbReference type="ARBA" id="ARBA00023136"/>
    </source>
</evidence>
<feature type="transmembrane region" description="Helical" evidence="6">
    <location>
        <begin position="259"/>
        <end position="278"/>
    </location>
</feature>
<feature type="transmembrane region" description="Helical" evidence="6">
    <location>
        <begin position="74"/>
        <end position="94"/>
    </location>
</feature>
<keyword evidence="9" id="KW-1185">Reference proteome</keyword>
<dbReference type="Pfam" id="PF07690">
    <property type="entry name" value="MFS_1"/>
    <property type="match status" value="1"/>
</dbReference>
<evidence type="ECO:0000256" key="1">
    <source>
        <dbReference type="ARBA" id="ARBA00004141"/>
    </source>
</evidence>
<evidence type="ECO:0000256" key="6">
    <source>
        <dbReference type="SAM" id="Phobius"/>
    </source>
</evidence>
<evidence type="ECO:0000256" key="5">
    <source>
        <dbReference type="SAM" id="MobiDB-lite"/>
    </source>
</evidence>
<evidence type="ECO:0000256" key="3">
    <source>
        <dbReference type="ARBA" id="ARBA00022989"/>
    </source>
</evidence>
<evidence type="ECO:0000259" key="7">
    <source>
        <dbReference type="PROSITE" id="PS50850"/>
    </source>
</evidence>
<dbReference type="OrthoDB" id="9810492at2"/>
<feature type="domain" description="Major facilitator superfamily (MFS) profile" evidence="7">
    <location>
        <begin position="8"/>
        <end position="404"/>
    </location>
</feature>
<feature type="region of interest" description="Disordered" evidence="5">
    <location>
        <begin position="408"/>
        <end position="430"/>
    </location>
</feature>
<dbReference type="Proteomes" id="UP000054851">
    <property type="component" value="Unassembled WGS sequence"/>
</dbReference>
<dbReference type="PROSITE" id="PS50850">
    <property type="entry name" value="MFS"/>
    <property type="match status" value="1"/>
</dbReference>
<gene>
    <name evidence="8" type="ORF">AWB79_06070</name>
</gene>
<feature type="transmembrane region" description="Helical" evidence="6">
    <location>
        <begin position="7"/>
        <end position="29"/>
    </location>
</feature>
<dbReference type="GO" id="GO:0005886">
    <property type="term" value="C:plasma membrane"/>
    <property type="evidence" value="ECO:0007669"/>
    <property type="project" value="TreeGrafter"/>
</dbReference>
<dbReference type="PANTHER" id="PTHR23508">
    <property type="entry name" value="CARBOXYLIC ACID TRANSPORTER PROTEIN HOMOLOG"/>
    <property type="match status" value="1"/>
</dbReference>
<dbReference type="InterPro" id="IPR011701">
    <property type="entry name" value="MFS"/>
</dbReference>
<feature type="transmembrane region" description="Helical" evidence="6">
    <location>
        <begin position="314"/>
        <end position="337"/>
    </location>
</feature>
<dbReference type="RefSeq" id="WP_063963581.1">
    <property type="nucleotide sequence ID" value="NZ_FCOA02000029.1"/>
</dbReference>
<comment type="subcellular location">
    <subcellularLocation>
        <location evidence="1">Membrane</location>
        <topology evidence="1">Multi-pass membrane protein</topology>
    </subcellularLocation>
</comment>
<organism evidence="8 9">
    <name type="scientific">Caballeronia hypogeia</name>
    <dbReference type="NCBI Taxonomy" id="1777140"/>
    <lineage>
        <taxon>Bacteria</taxon>
        <taxon>Pseudomonadati</taxon>
        <taxon>Pseudomonadota</taxon>
        <taxon>Betaproteobacteria</taxon>
        <taxon>Burkholderiales</taxon>
        <taxon>Burkholderiaceae</taxon>
        <taxon>Caballeronia</taxon>
    </lineage>
</organism>
<feature type="transmembrane region" description="Helical" evidence="6">
    <location>
        <begin position="379"/>
        <end position="399"/>
    </location>
</feature>
<dbReference type="SUPFAM" id="SSF103473">
    <property type="entry name" value="MFS general substrate transporter"/>
    <property type="match status" value="1"/>
</dbReference>
<feature type="transmembrane region" description="Helical" evidence="6">
    <location>
        <begin position="100"/>
        <end position="123"/>
    </location>
</feature>
<feature type="transmembrane region" description="Helical" evidence="6">
    <location>
        <begin position="349"/>
        <end position="373"/>
    </location>
</feature>
<dbReference type="PANTHER" id="PTHR23508:SF10">
    <property type="entry name" value="CARBOXYLIC ACID TRANSPORTER PROTEIN HOMOLOG"/>
    <property type="match status" value="1"/>
</dbReference>
<reference evidence="8" key="1">
    <citation type="submission" date="2016-01" db="EMBL/GenBank/DDBJ databases">
        <authorList>
            <person name="Peeters C."/>
        </authorList>
    </citation>
    <scope>NUCLEOTIDE SEQUENCE</scope>
    <source>
        <strain evidence="8">LMG 29322</strain>
    </source>
</reference>
<keyword evidence="2 6" id="KW-0812">Transmembrane</keyword>
<feature type="transmembrane region" description="Helical" evidence="6">
    <location>
        <begin position="224"/>
        <end position="247"/>
    </location>
</feature>
<dbReference type="EMBL" id="FCOA02000029">
    <property type="protein sequence ID" value="SAK86443.1"/>
    <property type="molecule type" value="Genomic_DNA"/>
</dbReference>
<dbReference type="Gene3D" id="1.20.1250.20">
    <property type="entry name" value="MFS general substrate transporter like domains"/>
    <property type="match status" value="2"/>
</dbReference>
<dbReference type="GO" id="GO:0046943">
    <property type="term" value="F:carboxylic acid transmembrane transporter activity"/>
    <property type="evidence" value="ECO:0007669"/>
    <property type="project" value="TreeGrafter"/>
</dbReference>
<sequence length="430" mass="45107">MQRYENRLLAMLFVTNGLLFFDRLAINFLTPYLHAEFNLSGLQIGALTSALSLTWATSGIVVSRLADRHAIKKLVLVVAIVVFSVSSVSSGLAAGFLSLLVARCVMGVAEGPVLPVVQTLMMVESTPRRRGFNMGFIQAVAAGVFGSLLGPALIIPLAHTHGWRTAFYLTGIPGLILALVLWRFVNEPSLTRVASALHRVDDAEAEVKAKTKTKTIRPLANRNVMICAAMACLFLTTFYSVMVFGPLHLMAGRGYTDGQMSGFMIALGAAAVVGGALMPALSDRLGRKPTLLIGFLLASSAPAVVAFVQADFTILCVGIFVAWLGMGVMPVMLATVPAESVEGVYANRAIGWVIGISEVIGGCVSPVLCGAAADKYGASAPFVVGIISAVLAALLVTGLRETAPGRVARAAARSSTPDDEQAPSTVSTIS</sequence>
<dbReference type="STRING" id="1777140.AWB79_06070"/>
<evidence type="ECO:0000313" key="9">
    <source>
        <dbReference type="Proteomes" id="UP000054851"/>
    </source>
</evidence>
<keyword evidence="3 6" id="KW-1133">Transmembrane helix</keyword>
<feature type="transmembrane region" description="Helical" evidence="6">
    <location>
        <begin position="290"/>
        <end position="308"/>
    </location>
</feature>
<name>A0A158CVP0_9BURK</name>
<dbReference type="InterPro" id="IPR020846">
    <property type="entry name" value="MFS_dom"/>
</dbReference>
<comment type="caution">
    <text evidence="8">The sequence shown here is derived from an EMBL/GenBank/DDBJ whole genome shotgun (WGS) entry which is preliminary data.</text>
</comment>
<feature type="transmembrane region" description="Helical" evidence="6">
    <location>
        <begin position="165"/>
        <end position="185"/>
    </location>
</feature>